<name>A0ACA9MQE9_9GLOM</name>
<accession>A0ACA9MQE9</accession>
<sequence>MDDELQKWRKEHNEEMVRQREESQKEVDELKRKLAEANTKIEEKAELEKKLVEKDNPQPEKGEKCNVLTHALLENQIADLKKELEKRGKIIDDLLARDIDEG</sequence>
<protein>
    <submittedName>
        <fullName evidence="1">13860_t:CDS:1</fullName>
    </submittedName>
</protein>
<dbReference type="Proteomes" id="UP000789366">
    <property type="component" value="Unassembled WGS sequence"/>
</dbReference>
<evidence type="ECO:0000313" key="1">
    <source>
        <dbReference type="EMBL" id="CAG8607242.1"/>
    </source>
</evidence>
<comment type="caution">
    <text evidence="1">The sequence shown here is derived from an EMBL/GenBank/DDBJ whole genome shotgun (WGS) entry which is preliminary data.</text>
</comment>
<dbReference type="EMBL" id="CAJVPW010009618">
    <property type="protein sequence ID" value="CAG8607242.1"/>
    <property type="molecule type" value="Genomic_DNA"/>
</dbReference>
<keyword evidence="2" id="KW-1185">Reference proteome</keyword>
<reference evidence="1" key="1">
    <citation type="submission" date="2021-06" db="EMBL/GenBank/DDBJ databases">
        <authorList>
            <person name="Kallberg Y."/>
            <person name="Tangrot J."/>
            <person name="Rosling A."/>
        </authorList>
    </citation>
    <scope>NUCLEOTIDE SEQUENCE</scope>
    <source>
        <strain evidence="1">28 12/20/2015</strain>
    </source>
</reference>
<proteinExistence type="predicted"/>
<organism evidence="1 2">
    <name type="scientific">Cetraspora pellucida</name>
    <dbReference type="NCBI Taxonomy" id="1433469"/>
    <lineage>
        <taxon>Eukaryota</taxon>
        <taxon>Fungi</taxon>
        <taxon>Fungi incertae sedis</taxon>
        <taxon>Mucoromycota</taxon>
        <taxon>Glomeromycotina</taxon>
        <taxon>Glomeromycetes</taxon>
        <taxon>Diversisporales</taxon>
        <taxon>Gigasporaceae</taxon>
        <taxon>Cetraspora</taxon>
    </lineage>
</organism>
<evidence type="ECO:0000313" key="2">
    <source>
        <dbReference type="Proteomes" id="UP000789366"/>
    </source>
</evidence>
<gene>
    <name evidence="1" type="ORF">SPELUC_LOCUS7362</name>
</gene>